<reference evidence="9 10" key="1">
    <citation type="submission" date="2023-12" db="EMBL/GenBank/DDBJ databases">
        <title>Baltic Sea Cyanobacteria.</title>
        <authorList>
            <person name="Delbaje E."/>
            <person name="Fewer D.P."/>
            <person name="Shishido T.K."/>
        </authorList>
    </citation>
    <scope>NUCLEOTIDE SEQUENCE [LARGE SCALE GENOMIC DNA]</scope>
    <source>
        <strain evidence="9 10">CCNP 1315</strain>
    </source>
</reference>
<dbReference type="PANTHER" id="PTHR22726">
    <property type="entry name" value="METALLOENDOPEPTIDASE OMA1"/>
    <property type="match status" value="1"/>
</dbReference>
<evidence type="ECO:0000256" key="5">
    <source>
        <dbReference type="ARBA" id="ARBA00023049"/>
    </source>
</evidence>
<organism evidence="9 10">
    <name type="scientific">Limnoraphis robusta CCNP1315</name>
    <dbReference type="NCBI Taxonomy" id="3110306"/>
    <lineage>
        <taxon>Bacteria</taxon>
        <taxon>Bacillati</taxon>
        <taxon>Cyanobacteriota</taxon>
        <taxon>Cyanophyceae</taxon>
        <taxon>Oscillatoriophycideae</taxon>
        <taxon>Oscillatoriales</taxon>
        <taxon>Sirenicapillariaceae</taxon>
        <taxon>Limnoraphis</taxon>
    </lineage>
</organism>
<keyword evidence="10" id="KW-1185">Reference proteome</keyword>
<evidence type="ECO:0000256" key="3">
    <source>
        <dbReference type="ARBA" id="ARBA00022801"/>
    </source>
</evidence>
<evidence type="ECO:0000256" key="7">
    <source>
        <dbReference type="SAM" id="Phobius"/>
    </source>
</evidence>
<dbReference type="InterPro" id="IPR001915">
    <property type="entry name" value="Peptidase_M48"/>
</dbReference>
<proteinExistence type="inferred from homology"/>
<evidence type="ECO:0000313" key="10">
    <source>
        <dbReference type="Proteomes" id="UP001301728"/>
    </source>
</evidence>
<evidence type="ECO:0000256" key="2">
    <source>
        <dbReference type="ARBA" id="ARBA00022723"/>
    </source>
</evidence>
<comment type="caution">
    <text evidence="9">The sequence shown here is derived from an EMBL/GenBank/DDBJ whole genome shotgun (WGS) entry which is preliminary data.</text>
</comment>
<comment type="similarity">
    <text evidence="6">Belongs to the peptidase M48 family.</text>
</comment>
<sequence>MSEPEFSSRNPPPSDRQLLILLAIFGGFIIATIAALWFLFEQLVWFIPIQFEQQIGRLVVPVFEQQAKPSPTQTTLNQLVDRLETHLDSTLENRDYQVLYIPQPTINALAIPGDRIIIFQGLLGFVESENELMMILGHELGHFAHRDHLRGISRGLFFQTVLSIFLPNIGSLESLAVALSNAQFSQSQERQADEFGLTLLQENYGHVAGATDFFERLKAEEKGNKIAFLQTHPPSQERIKRLQQLTKKRGYQLQTPSPLPASLNLPN</sequence>
<dbReference type="RefSeq" id="WP_323272306.1">
    <property type="nucleotide sequence ID" value="NZ_JAYGHT010000075.1"/>
</dbReference>
<evidence type="ECO:0000256" key="6">
    <source>
        <dbReference type="RuleBase" id="RU003983"/>
    </source>
</evidence>
<keyword evidence="3 6" id="KW-0378">Hydrolase</keyword>
<comment type="cofactor">
    <cofactor evidence="6">
        <name>Zn(2+)</name>
        <dbReference type="ChEBI" id="CHEBI:29105"/>
    </cofactor>
    <text evidence="6">Binds 1 zinc ion per subunit.</text>
</comment>
<evidence type="ECO:0000313" key="9">
    <source>
        <dbReference type="EMBL" id="MEA5520127.1"/>
    </source>
</evidence>
<accession>A0ABU5TYW7</accession>
<keyword evidence="5 6" id="KW-0482">Metalloprotease</keyword>
<evidence type="ECO:0000259" key="8">
    <source>
        <dbReference type="Pfam" id="PF01435"/>
    </source>
</evidence>
<keyword evidence="7" id="KW-0472">Membrane</keyword>
<keyword evidence="1 6" id="KW-0645">Protease</keyword>
<dbReference type="Proteomes" id="UP001301728">
    <property type="component" value="Unassembled WGS sequence"/>
</dbReference>
<dbReference type="Gene3D" id="3.30.2010.10">
    <property type="entry name" value="Metalloproteases ('zincins'), catalytic domain"/>
    <property type="match status" value="1"/>
</dbReference>
<name>A0ABU5TYW7_9CYAN</name>
<feature type="transmembrane region" description="Helical" evidence="7">
    <location>
        <begin position="20"/>
        <end position="40"/>
    </location>
</feature>
<keyword evidence="4 6" id="KW-0862">Zinc</keyword>
<evidence type="ECO:0000256" key="4">
    <source>
        <dbReference type="ARBA" id="ARBA00022833"/>
    </source>
</evidence>
<dbReference type="InterPro" id="IPR051156">
    <property type="entry name" value="Mito/Outer_Membr_Metalloprot"/>
</dbReference>
<dbReference type="Pfam" id="PF01435">
    <property type="entry name" value="Peptidase_M48"/>
    <property type="match status" value="1"/>
</dbReference>
<dbReference type="CDD" id="cd07332">
    <property type="entry name" value="M48C_Oma1_like"/>
    <property type="match status" value="1"/>
</dbReference>
<protein>
    <submittedName>
        <fullName evidence="9">M48 family metallopeptidase</fullName>
    </submittedName>
</protein>
<dbReference type="EMBL" id="JAYGHT010000075">
    <property type="protein sequence ID" value="MEA5520127.1"/>
    <property type="molecule type" value="Genomic_DNA"/>
</dbReference>
<keyword evidence="7" id="KW-1133">Transmembrane helix</keyword>
<gene>
    <name evidence="9" type="ORF">VB854_14360</name>
</gene>
<keyword evidence="2" id="KW-0479">Metal-binding</keyword>
<keyword evidence="7" id="KW-0812">Transmembrane</keyword>
<feature type="domain" description="Peptidase M48" evidence="8">
    <location>
        <begin position="73"/>
        <end position="245"/>
    </location>
</feature>
<dbReference type="PANTHER" id="PTHR22726:SF1">
    <property type="entry name" value="METALLOENDOPEPTIDASE OMA1, MITOCHONDRIAL"/>
    <property type="match status" value="1"/>
</dbReference>
<evidence type="ECO:0000256" key="1">
    <source>
        <dbReference type="ARBA" id="ARBA00022670"/>
    </source>
</evidence>